<keyword evidence="2" id="KW-1185">Reference proteome</keyword>
<dbReference type="Proteomes" id="UP000193933">
    <property type="component" value="Unassembled WGS sequence"/>
</dbReference>
<evidence type="ECO:0000313" key="2">
    <source>
        <dbReference type="Proteomes" id="UP000193933"/>
    </source>
</evidence>
<name>A0A1X1BSF9_9GAMM</name>
<dbReference type="EMBL" id="MLFN01000062">
    <property type="protein sequence ID" value="ORM51064.1"/>
    <property type="molecule type" value="Genomic_DNA"/>
</dbReference>
<accession>A0A1X1BSF9</accession>
<dbReference type="AlphaFoldDB" id="A0A1X1BSF9"/>
<proteinExistence type="predicted"/>
<evidence type="ECO:0000313" key="1">
    <source>
        <dbReference type="EMBL" id="ORM51064.1"/>
    </source>
</evidence>
<comment type="caution">
    <text evidence="1">The sequence shown here is derived from an EMBL/GenBank/DDBJ whole genome shotgun (WGS) entry which is preliminary data.</text>
</comment>
<sequence length="60" mass="7055">MLLALQGYIKFGSAEEIFKYRFMRDSDKKSTIEPINTFIREVLSEHDGHMVVILFLLFTD</sequence>
<protein>
    <submittedName>
        <fullName evidence="1">Uncharacterized protein</fullName>
    </submittedName>
</protein>
<reference evidence="1 2" key="1">
    <citation type="journal article" date="2017" name="Antonie Van Leeuwenhoek">
        <title>Phylogenomic resolution of the bacterial genus Pantoea and its relationship with Erwinia and Tatumella.</title>
        <authorList>
            <person name="Palmer M."/>
            <person name="Steenkamp E.T."/>
            <person name="Coetzee M.P."/>
            <person name="Chan W.Y."/>
            <person name="van Zyl E."/>
            <person name="De Maayer P."/>
            <person name="Coutinho T.A."/>
            <person name="Blom J."/>
            <person name="Smits T.H."/>
            <person name="Duffy B."/>
            <person name="Venter S.N."/>
        </authorList>
    </citation>
    <scope>NUCLEOTIDE SEQUENCE [LARGE SCALE GENOMIC DNA]</scope>
    <source>
        <strain evidence="1 2">LMG 24534</strain>
    </source>
</reference>
<gene>
    <name evidence="1" type="ORF">HA41_16755</name>
</gene>
<organism evidence="1 2">
    <name type="scientific">Pantoea conspicua</name>
    <dbReference type="NCBI Taxonomy" id="472705"/>
    <lineage>
        <taxon>Bacteria</taxon>
        <taxon>Pseudomonadati</taxon>
        <taxon>Pseudomonadota</taxon>
        <taxon>Gammaproteobacteria</taxon>
        <taxon>Enterobacterales</taxon>
        <taxon>Erwiniaceae</taxon>
        <taxon>Pantoea</taxon>
    </lineage>
</organism>